<evidence type="ECO:0000256" key="2">
    <source>
        <dbReference type="ARBA" id="ARBA00012417"/>
    </source>
</evidence>
<feature type="compositionally biased region" description="Basic and acidic residues" evidence="8">
    <location>
        <begin position="714"/>
        <end position="723"/>
    </location>
</feature>
<evidence type="ECO:0000259" key="9">
    <source>
        <dbReference type="Pfam" id="PF00136"/>
    </source>
</evidence>
<evidence type="ECO:0000313" key="11">
    <source>
        <dbReference type="Proteomes" id="UP000199170"/>
    </source>
</evidence>
<sequence length="723" mass="81156">MTFTIDFLDDGRVLHWTATEDGATATVDAAYTPRFFVASRDPAAAPDLTPLQSFYERHPDVVETAIVTRRPGFRRDPEPVLAVDVEHIDRVPTIARQARQHPAFPLGDLACFNVDLSPEFRYCLETGIDPTPAAELHTLRLSVPATATEGEPYEAVTLDERRIEGDPTEILPAIQAAIDRRDPDVLVCSSSQVVPTLYEMASNAGFADFNLSRWPDVDYQQLASRSTYASYGRVGHSPARYNVPGRAIIDESNTFFYGETNLDGVLDLVSRSRKPLQELAWASIGNVLTAIQIREAHDRDVLVPWNSWRHEFYKPMGTLHDADRGGFIFAPDVGVHDDVYELDFSSLYPNIICTRNVSPDVIRCDCHRDREDVPELDYAICDDRGYLVDVLNPIIDARDEIKAQIDRERARADPDADRLRELGGRSDALKWILVACFGYQGFSNAKFGRIECHEAINAYAREILLTAKERLEAGGWRVLHGIVDSIWVTPDPTTDEPADLETLAGAITDAVDIRLEYEAHYEWVAFVPQRERQAGALTKYFGKVAGRDECKIRGIEARQRSTPAFVEATQRACIDRFAETRDPDAVLTVLDTAVSKLYAGDLDPQRLVERNRVAKPLEAYSQNTQNVAALERAAEQDLSVHPGQDVAYVVVDDEKTSRDRVALAREDPDSYDPAYYETQLLRAVESVLAPLGWDRERIRRERSDGRTPELSAFDDGRLTDSTR</sequence>
<protein>
    <recommendedName>
        <fullName evidence="2">DNA-directed DNA polymerase</fullName>
        <ecNumber evidence="2">2.7.7.7</ecNumber>
    </recommendedName>
</protein>
<gene>
    <name evidence="10" type="ORF">SAMN04487946_11230</name>
</gene>
<dbReference type="EC" id="2.7.7.7" evidence="2"/>
<dbReference type="Proteomes" id="UP000199170">
    <property type="component" value="Unassembled WGS sequence"/>
</dbReference>
<evidence type="ECO:0000256" key="8">
    <source>
        <dbReference type="SAM" id="MobiDB-lite"/>
    </source>
</evidence>
<reference evidence="11" key="1">
    <citation type="submission" date="2016-10" db="EMBL/GenBank/DDBJ databases">
        <authorList>
            <person name="Varghese N."/>
            <person name="Submissions S."/>
        </authorList>
    </citation>
    <scope>NUCLEOTIDE SEQUENCE [LARGE SCALE GENOMIC DNA]</scope>
    <source>
        <strain evidence="11">CGMCC 1.10118</strain>
    </source>
</reference>
<dbReference type="Pfam" id="PF00136">
    <property type="entry name" value="DNA_pol_B"/>
    <property type="match status" value="1"/>
</dbReference>
<dbReference type="PANTHER" id="PTHR10322">
    <property type="entry name" value="DNA POLYMERASE CATALYTIC SUBUNIT"/>
    <property type="match status" value="1"/>
</dbReference>
<keyword evidence="6" id="KW-0238">DNA-binding</keyword>
<dbReference type="Gene3D" id="1.10.287.690">
    <property type="entry name" value="Helix hairpin bin"/>
    <property type="match status" value="1"/>
</dbReference>
<dbReference type="GO" id="GO:0006261">
    <property type="term" value="P:DNA-templated DNA replication"/>
    <property type="evidence" value="ECO:0007669"/>
    <property type="project" value="TreeGrafter"/>
</dbReference>
<dbReference type="OrthoDB" id="8639at2157"/>
<dbReference type="GO" id="GO:0000166">
    <property type="term" value="F:nucleotide binding"/>
    <property type="evidence" value="ECO:0007669"/>
    <property type="project" value="InterPro"/>
</dbReference>
<keyword evidence="11" id="KW-1185">Reference proteome</keyword>
<evidence type="ECO:0000256" key="1">
    <source>
        <dbReference type="ARBA" id="ARBA00005755"/>
    </source>
</evidence>
<dbReference type="AlphaFoldDB" id="A0A1H3J5L8"/>
<accession>A0A1H3J5L8</accession>
<name>A0A1H3J5L8_9EURY</name>
<dbReference type="EMBL" id="FNPB01000012">
    <property type="protein sequence ID" value="SDY35263.1"/>
    <property type="molecule type" value="Genomic_DNA"/>
</dbReference>
<comment type="similarity">
    <text evidence="1">Belongs to the DNA polymerase type-B family.</text>
</comment>
<dbReference type="GO" id="GO:0003887">
    <property type="term" value="F:DNA-directed DNA polymerase activity"/>
    <property type="evidence" value="ECO:0007669"/>
    <property type="project" value="UniProtKB-KW"/>
</dbReference>
<evidence type="ECO:0000256" key="3">
    <source>
        <dbReference type="ARBA" id="ARBA00022679"/>
    </source>
</evidence>
<dbReference type="InterPro" id="IPR006134">
    <property type="entry name" value="DNA-dir_DNA_pol_B_multi_dom"/>
</dbReference>
<dbReference type="PANTHER" id="PTHR10322:SF23">
    <property type="entry name" value="DNA POLYMERASE DELTA CATALYTIC SUBUNIT"/>
    <property type="match status" value="1"/>
</dbReference>
<dbReference type="SUPFAM" id="SSF56672">
    <property type="entry name" value="DNA/RNA polymerases"/>
    <property type="match status" value="1"/>
</dbReference>
<dbReference type="InterPro" id="IPR050240">
    <property type="entry name" value="DNA_pol_type-B"/>
</dbReference>
<proteinExistence type="inferred from homology"/>
<dbReference type="Gene3D" id="3.90.1600.10">
    <property type="entry name" value="Palm domain of DNA polymerase"/>
    <property type="match status" value="1"/>
</dbReference>
<evidence type="ECO:0000256" key="6">
    <source>
        <dbReference type="ARBA" id="ARBA00023125"/>
    </source>
</evidence>
<dbReference type="Gene3D" id="1.10.132.60">
    <property type="entry name" value="DNA polymerase family B, C-terminal domain"/>
    <property type="match status" value="1"/>
</dbReference>
<evidence type="ECO:0000256" key="7">
    <source>
        <dbReference type="ARBA" id="ARBA00049244"/>
    </source>
</evidence>
<dbReference type="InterPro" id="IPR006172">
    <property type="entry name" value="DNA-dir_DNA_pol_B"/>
</dbReference>
<dbReference type="GO" id="GO:0003677">
    <property type="term" value="F:DNA binding"/>
    <property type="evidence" value="ECO:0007669"/>
    <property type="project" value="UniProtKB-KW"/>
</dbReference>
<dbReference type="InterPro" id="IPR042087">
    <property type="entry name" value="DNA_pol_B_thumb"/>
</dbReference>
<comment type="catalytic activity">
    <reaction evidence="7">
        <text>DNA(n) + a 2'-deoxyribonucleoside 5'-triphosphate = DNA(n+1) + diphosphate</text>
        <dbReference type="Rhea" id="RHEA:22508"/>
        <dbReference type="Rhea" id="RHEA-COMP:17339"/>
        <dbReference type="Rhea" id="RHEA-COMP:17340"/>
        <dbReference type="ChEBI" id="CHEBI:33019"/>
        <dbReference type="ChEBI" id="CHEBI:61560"/>
        <dbReference type="ChEBI" id="CHEBI:173112"/>
        <dbReference type="EC" id="2.7.7.7"/>
    </reaction>
</comment>
<dbReference type="InterPro" id="IPR023211">
    <property type="entry name" value="DNA_pol_palm_dom_sf"/>
</dbReference>
<dbReference type="SMART" id="SM00486">
    <property type="entry name" value="POLBc"/>
    <property type="match status" value="1"/>
</dbReference>
<dbReference type="CDD" id="cd05531">
    <property type="entry name" value="POLBc_B2"/>
    <property type="match status" value="1"/>
</dbReference>
<keyword evidence="3" id="KW-0808">Transferase</keyword>
<feature type="region of interest" description="Disordered" evidence="8">
    <location>
        <begin position="701"/>
        <end position="723"/>
    </location>
</feature>
<dbReference type="RefSeq" id="WP_089768713.1">
    <property type="nucleotide sequence ID" value="NZ_FNPB01000012.1"/>
</dbReference>
<dbReference type="STRING" id="660517.SAMN04487946_11230"/>
<dbReference type="NCBIfam" id="NF004418">
    <property type="entry name" value="PRK05761.1-4"/>
    <property type="match status" value="1"/>
</dbReference>
<dbReference type="InterPro" id="IPR043502">
    <property type="entry name" value="DNA/RNA_pol_sf"/>
</dbReference>
<evidence type="ECO:0000256" key="5">
    <source>
        <dbReference type="ARBA" id="ARBA00022932"/>
    </source>
</evidence>
<feature type="domain" description="DNA-directed DNA polymerase family B multifunctional" evidence="9">
    <location>
        <begin position="295"/>
        <end position="690"/>
    </location>
</feature>
<evidence type="ECO:0000256" key="4">
    <source>
        <dbReference type="ARBA" id="ARBA00022695"/>
    </source>
</evidence>
<keyword evidence="5" id="KW-0239">DNA-directed DNA polymerase</keyword>
<keyword evidence="4" id="KW-0548">Nucleotidyltransferase</keyword>
<organism evidence="10 11">
    <name type="scientific">Halobellus clavatus</name>
    <dbReference type="NCBI Taxonomy" id="660517"/>
    <lineage>
        <taxon>Archaea</taxon>
        <taxon>Methanobacteriati</taxon>
        <taxon>Methanobacteriota</taxon>
        <taxon>Stenosarchaea group</taxon>
        <taxon>Halobacteria</taxon>
        <taxon>Halobacteriales</taxon>
        <taxon>Haloferacaceae</taxon>
        <taxon>Halobellus</taxon>
    </lineage>
</organism>
<evidence type="ECO:0000313" key="10">
    <source>
        <dbReference type="EMBL" id="SDY35263.1"/>
    </source>
</evidence>